<reference evidence="1 2" key="1">
    <citation type="submission" date="2017-07" db="EMBL/GenBank/DDBJ databases">
        <title>Phylogenetic study on the rhizospheric bacterium Ochrobactrum sp. A44.</title>
        <authorList>
            <person name="Krzyzanowska D.M."/>
            <person name="Ossowicki A."/>
            <person name="Rajewska M."/>
            <person name="Maciag T."/>
            <person name="Kaczynski Z."/>
            <person name="Czerwicka M."/>
            <person name="Jafra S."/>
        </authorList>
    </citation>
    <scope>NUCLEOTIDE SEQUENCE [LARGE SCALE GENOMIC DNA]</scope>
    <source>
        <strain evidence="1 2">CCUG 30717</strain>
    </source>
</reference>
<dbReference type="Proteomes" id="UP000216188">
    <property type="component" value="Unassembled WGS sequence"/>
</dbReference>
<evidence type="ECO:0000313" key="2">
    <source>
        <dbReference type="Proteomes" id="UP000216188"/>
    </source>
</evidence>
<comment type="caution">
    <text evidence="1">The sequence shown here is derived from an EMBL/GenBank/DDBJ whole genome shotgun (WGS) entry which is preliminary data.</text>
</comment>
<organism evidence="1 2">
    <name type="scientific">Brucella pseudogrignonensis</name>
    <dbReference type="NCBI Taxonomy" id="419475"/>
    <lineage>
        <taxon>Bacteria</taxon>
        <taxon>Pseudomonadati</taxon>
        <taxon>Pseudomonadota</taxon>
        <taxon>Alphaproteobacteria</taxon>
        <taxon>Hyphomicrobiales</taxon>
        <taxon>Brucellaceae</taxon>
        <taxon>Brucella/Ochrobactrum group</taxon>
        <taxon>Brucella</taxon>
    </lineage>
</organism>
<evidence type="ECO:0000313" key="1">
    <source>
        <dbReference type="EMBL" id="OYR22553.1"/>
    </source>
</evidence>
<name>A0A256G621_9HYPH</name>
<proteinExistence type="predicted"/>
<sequence>MSESEARKLAKRIYGIYDSGIEDPSAIAQINKHAESI</sequence>
<gene>
    <name evidence="1" type="ORF">CEV34_4385</name>
</gene>
<dbReference type="EMBL" id="NNRM01000044">
    <property type="protein sequence ID" value="OYR22553.1"/>
    <property type="molecule type" value="Genomic_DNA"/>
</dbReference>
<keyword evidence="2" id="KW-1185">Reference proteome</keyword>
<accession>A0A256G621</accession>
<dbReference type="AlphaFoldDB" id="A0A256G621"/>
<protein>
    <submittedName>
        <fullName evidence="1">Uncharacterized protein</fullName>
    </submittedName>
</protein>